<dbReference type="AlphaFoldDB" id="A0A2U8GKX0"/>
<dbReference type="InterPro" id="IPR013762">
    <property type="entry name" value="Integrase-like_cat_sf"/>
</dbReference>
<comment type="similarity">
    <text evidence="1">Belongs to the 'phage' integrase family.</text>
</comment>
<dbReference type="Proteomes" id="UP000244930">
    <property type="component" value="Chromosome"/>
</dbReference>
<dbReference type="Gene3D" id="1.10.443.10">
    <property type="entry name" value="Intergrase catalytic core"/>
    <property type="match status" value="1"/>
</dbReference>
<dbReference type="Pfam" id="PF00589">
    <property type="entry name" value="Phage_integrase"/>
    <property type="match status" value="1"/>
</dbReference>
<dbReference type="KEGG" id="acom:CEW83_02335"/>
<evidence type="ECO:0000313" key="6">
    <source>
        <dbReference type="EMBL" id="AWI74201.1"/>
    </source>
</evidence>
<keyword evidence="3" id="KW-0238">DNA-binding</keyword>
<keyword evidence="2" id="KW-0229">DNA integration</keyword>
<evidence type="ECO:0000256" key="4">
    <source>
        <dbReference type="ARBA" id="ARBA00023172"/>
    </source>
</evidence>
<reference evidence="6 7" key="1">
    <citation type="submission" date="2017-06" db="EMBL/GenBank/DDBJ databases">
        <title>Azoarcus.</title>
        <authorList>
            <person name="Woo J.-H."/>
            <person name="Kim H.-S."/>
        </authorList>
    </citation>
    <scope>NUCLEOTIDE SEQUENCE [LARGE SCALE GENOMIC DNA]</scope>
    <source>
        <strain evidence="6 7">TSPY31</strain>
    </source>
</reference>
<dbReference type="PANTHER" id="PTHR30349">
    <property type="entry name" value="PHAGE INTEGRASE-RELATED"/>
    <property type="match status" value="1"/>
</dbReference>
<protein>
    <recommendedName>
        <fullName evidence="5">Tyr recombinase domain-containing protein</fullName>
    </recommendedName>
</protein>
<dbReference type="GO" id="GO:0003677">
    <property type="term" value="F:DNA binding"/>
    <property type="evidence" value="ECO:0007669"/>
    <property type="project" value="UniProtKB-KW"/>
</dbReference>
<evidence type="ECO:0000256" key="2">
    <source>
        <dbReference type="ARBA" id="ARBA00022908"/>
    </source>
</evidence>
<gene>
    <name evidence="6" type="ORF">CEW83_02335</name>
</gene>
<evidence type="ECO:0000256" key="3">
    <source>
        <dbReference type="ARBA" id="ARBA00023125"/>
    </source>
</evidence>
<proteinExistence type="inferred from homology"/>
<dbReference type="EMBL" id="CP022187">
    <property type="protein sequence ID" value="AWI74201.1"/>
    <property type="molecule type" value="Genomic_DNA"/>
</dbReference>
<evidence type="ECO:0000259" key="5">
    <source>
        <dbReference type="PROSITE" id="PS51898"/>
    </source>
</evidence>
<dbReference type="InterPro" id="IPR050090">
    <property type="entry name" value="Tyrosine_recombinase_XerCD"/>
</dbReference>
<keyword evidence="7" id="KW-1185">Reference proteome</keyword>
<keyword evidence="4" id="KW-0233">DNA recombination</keyword>
<dbReference type="InterPro" id="IPR011010">
    <property type="entry name" value="DNA_brk_join_enz"/>
</dbReference>
<dbReference type="GO" id="GO:0015074">
    <property type="term" value="P:DNA integration"/>
    <property type="evidence" value="ECO:0007669"/>
    <property type="project" value="UniProtKB-KW"/>
</dbReference>
<dbReference type="PANTHER" id="PTHR30349:SF41">
    <property type="entry name" value="INTEGRASE_RECOMBINASE PROTEIN MJ0367-RELATED"/>
    <property type="match status" value="1"/>
</dbReference>
<organism evidence="6 7">
    <name type="scientific">Parazoarcus communis</name>
    <dbReference type="NCBI Taxonomy" id="41977"/>
    <lineage>
        <taxon>Bacteria</taxon>
        <taxon>Pseudomonadati</taxon>
        <taxon>Pseudomonadota</taxon>
        <taxon>Betaproteobacteria</taxon>
        <taxon>Rhodocyclales</taxon>
        <taxon>Zoogloeaceae</taxon>
        <taxon>Parazoarcus</taxon>
    </lineage>
</organism>
<dbReference type="SUPFAM" id="SSF56349">
    <property type="entry name" value="DNA breaking-rejoining enzymes"/>
    <property type="match status" value="1"/>
</dbReference>
<dbReference type="InterPro" id="IPR002104">
    <property type="entry name" value="Integrase_catalytic"/>
</dbReference>
<name>A0A2U8GKX0_9RHOO</name>
<sequence length="530" mass="59738">MCKANYLTYETKRERWVFQIRVPTGLRSNFGNRTTIRVAIGKVSEGAAKLRAKELWACWIKRFADARGMSSAERQATRTCVKIERIHIDERMTNRVLASIRAVKLGALKRRLDALRASDADAWGREESESHRTLLTLKHAAKRGESTAAACALCELEANHSVVFDMSELEQRAFVDAFNADQVSITRHWLDVLDGTRKLTDLSVNADEMLPLVEVFGTDAAKLETLRRDRLKRLSKPVRPKTSAKFERIALQLAVVLQRRPVELLTAADLERLALQWQEDGNTATTIRDKLTILASLITPVSEAGGTLCKRFVPRTALMHRKRHPFTGKELQAFRTAIEDRELPEDDVRLVELMTLTGARLGEVLQLKATDIEHLAGNQFSVAFSDDEHTLKNGTSVREIPIDLTGLTEFRKWIDARVASGQRLFPDATPDKYGHFGNAESKRLNRTLRMISSDRRLVLQSTRNTAGVNLRRAGVDPRVRRRLLGHADIDIHDRHYDPAELLTAEDLMCAAPTLNSLVIDTQPARSEMTS</sequence>
<dbReference type="GO" id="GO:0006310">
    <property type="term" value="P:DNA recombination"/>
    <property type="evidence" value="ECO:0007669"/>
    <property type="project" value="UniProtKB-KW"/>
</dbReference>
<feature type="domain" description="Tyr recombinase" evidence="5">
    <location>
        <begin position="321"/>
        <end position="512"/>
    </location>
</feature>
<accession>A0A2U8GKX0</accession>
<evidence type="ECO:0000313" key="7">
    <source>
        <dbReference type="Proteomes" id="UP000244930"/>
    </source>
</evidence>
<dbReference type="PROSITE" id="PS51898">
    <property type="entry name" value="TYR_RECOMBINASE"/>
    <property type="match status" value="1"/>
</dbReference>
<evidence type="ECO:0000256" key="1">
    <source>
        <dbReference type="ARBA" id="ARBA00008857"/>
    </source>
</evidence>